<dbReference type="EMBL" id="CP014674">
    <property type="protein sequence ID" value="AOX17007.1"/>
    <property type="molecule type" value="Genomic_DNA"/>
</dbReference>
<evidence type="ECO:0000313" key="1">
    <source>
        <dbReference type="EMBL" id="AOX17007.1"/>
    </source>
</evidence>
<keyword evidence="2" id="KW-1185">Reference proteome</keyword>
<organism evidence="1 2">
    <name type="scientific">Kozakia baliensis</name>
    <dbReference type="NCBI Taxonomy" id="153496"/>
    <lineage>
        <taxon>Bacteria</taxon>
        <taxon>Pseudomonadati</taxon>
        <taxon>Pseudomonadota</taxon>
        <taxon>Alphaproteobacteria</taxon>
        <taxon>Acetobacterales</taxon>
        <taxon>Acetobacteraceae</taxon>
        <taxon>Kozakia</taxon>
    </lineage>
</organism>
<dbReference type="NCBIfam" id="TIGR01683">
    <property type="entry name" value="thiS"/>
    <property type="match status" value="1"/>
</dbReference>
<dbReference type="OrthoDB" id="197113at2"/>
<dbReference type="CDD" id="cd00565">
    <property type="entry name" value="Ubl_ThiS"/>
    <property type="match status" value="1"/>
</dbReference>
<dbReference type="InterPro" id="IPR016155">
    <property type="entry name" value="Mopterin_synth/thiamin_S_b"/>
</dbReference>
<dbReference type="Gene3D" id="3.10.20.30">
    <property type="match status" value="1"/>
</dbReference>
<dbReference type="InterPro" id="IPR012675">
    <property type="entry name" value="Beta-grasp_dom_sf"/>
</dbReference>
<proteinExistence type="predicted"/>
<dbReference type="InterPro" id="IPR003749">
    <property type="entry name" value="ThiS/MoaD-like"/>
</dbReference>
<protein>
    <submittedName>
        <fullName evidence="1">Thiamine biosynthesis protein ThiS</fullName>
    </submittedName>
</protein>
<dbReference type="KEGG" id="kba:A0U89_07465"/>
<gene>
    <name evidence="1" type="ORF">A0U89_07465</name>
</gene>
<dbReference type="InterPro" id="IPR010035">
    <property type="entry name" value="Thi_S"/>
</dbReference>
<sequence length="65" mass="7058">MQIYVNDETRDITSDMLGVALDELGYGKTRIATAVDGTFVPASLRADHRLHEGARLEILAPMQGG</sequence>
<accession>A0A1D8UU38</accession>
<evidence type="ECO:0000313" key="2">
    <source>
        <dbReference type="Proteomes" id="UP000179145"/>
    </source>
</evidence>
<dbReference type="STRING" id="153496.A0U89_07465"/>
<reference evidence="1 2" key="1">
    <citation type="journal article" date="2016" name="Microb. Cell Fact.">
        <title>Dissection of exopolysaccharide biosynthesis in Kozakia baliensis.</title>
        <authorList>
            <person name="Brandt J.U."/>
            <person name="Jakob F."/>
            <person name="Behr J."/>
            <person name="Geissler A.J."/>
            <person name="Vogel R.F."/>
        </authorList>
    </citation>
    <scope>NUCLEOTIDE SEQUENCE [LARGE SCALE GENOMIC DNA]</scope>
    <source>
        <strain evidence="1 2">DSM 14400</strain>
    </source>
</reference>
<dbReference type="Pfam" id="PF02597">
    <property type="entry name" value="ThiS"/>
    <property type="match status" value="1"/>
</dbReference>
<dbReference type="SUPFAM" id="SSF54285">
    <property type="entry name" value="MoaD/ThiS"/>
    <property type="match status" value="1"/>
</dbReference>
<dbReference type="RefSeq" id="WP_029604571.1">
    <property type="nucleotide sequence ID" value="NZ_BJVW01000003.1"/>
</dbReference>
<dbReference type="AlphaFoldDB" id="A0A1D8UU38"/>
<name>A0A1D8UU38_9PROT</name>
<dbReference type="Proteomes" id="UP000179145">
    <property type="component" value="Chromosome"/>
</dbReference>
<dbReference type="eggNOG" id="COG2104">
    <property type="taxonomic scope" value="Bacteria"/>
</dbReference>